<dbReference type="RefSeq" id="WP_085104646.1">
    <property type="nucleotide sequence ID" value="NZ_FWZU01000008.1"/>
</dbReference>
<keyword evidence="2" id="KW-0328">Glycosyltransferase</keyword>
<comment type="similarity">
    <text evidence="1">Belongs to the glycosyltransferase 2 family.</text>
</comment>
<proteinExistence type="inferred from homology"/>
<accession>A0A1X7EZX2</accession>
<dbReference type="CDD" id="cd00761">
    <property type="entry name" value="Glyco_tranf_GTA_type"/>
    <property type="match status" value="1"/>
</dbReference>
<gene>
    <name evidence="5" type="ORF">SAMN06295933_3519</name>
</gene>
<sequence>MTGTFWDFLDIESRYRLLVSGHGKPHLMDTASRILNSSDNRKESAPLIDLGVDLLLAAWESSPLDGQLATNLLSINRQLKFLPAELVETLSFVSGNNKIPENISFLQRLIAKDDKEKLLEYLASQTTREPENIFWLSHFLDLSFFLGRYELAQEAVARGWPSAMKIIKNKYSGDIAFCLGDYERAENIYADVSENTLILGESLLRLAESLDRMGRRDEALILWRDRMTARPWQVNTWFKVHDKIYESSGKSLLDGKVAVCLYTYDKAEEFNATMIALTKSPLTNVHVFVLNNGSTDDTKQVVSHWDEKLGNKLTAINLPVNIGAPAARNWLKTLEDIKEFDYVAYLDDDAIVPINWQAQFNKAVISYPDAGVWGCKIVNYDHEEIIQHADLHLKETSEDFNDNTRGFEFLYLDPHNQDLDYGQFDFCRPCTSVTGCFHLFKQSVLDEIGNFDIRFTPTQYDDVDHDLMIATAGRTAVYQGNLKVLHKRKSGAAISSSSAARGGGVGNLLKLESKYSGADILKIIKNDIERLEKDFTEKSLKIASVLQTMA</sequence>
<reference evidence="6" key="1">
    <citation type="submission" date="2017-04" db="EMBL/GenBank/DDBJ databases">
        <authorList>
            <person name="Varghese N."/>
            <person name="Submissions S."/>
        </authorList>
    </citation>
    <scope>NUCLEOTIDE SEQUENCE [LARGE SCALE GENOMIC DNA]</scope>
    <source>
        <strain evidence="6">K3S</strain>
    </source>
</reference>
<keyword evidence="3" id="KW-0808">Transferase</keyword>
<dbReference type="Gene3D" id="3.90.550.10">
    <property type="entry name" value="Spore Coat Polysaccharide Biosynthesis Protein SpsA, Chain A"/>
    <property type="match status" value="1"/>
</dbReference>
<evidence type="ECO:0000256" key="1">
    <source>
        <dbReference type="ARBA" id="ARBA00006739"/>
    </source>
</evidence>
<dbReference type="Pfam" id="PF00535">
    <property type="entry name" value="Glycos_transf_2"/>
    <property type="match status" value="1"/>
</dbReference>
<evidence type="ECO:0000313" key="6">
    <source>
        <dbReference type="Proteomes" id="UP000192906"/>
    </source>
</evidence>
<dbReference type="AlphaFoldDB" id="A0A1X7EZX2"/>
<dbReference type="InterPro" id="IPR029044">
    <property type="entry name" value="Nucleotide-diphossugar_trans"/>
</dbReference>
<dbReference type="EMBL" id="FWZU01000008">
    <property type="protein sequence ID" value="SMF43015.1"/>
    <property type="molecule type" value="Genomic_DNA"/>
</dbReference>
<dbReference type="SUPFAM" id="SSF53448">
    <property type="entry name" value="Nucleotide-diphospho-sugar transferases"/>
    <property type="match status" value="1"/>
</dbReference>
<dbReference type="PANTHER" id="PTHR43179:SF12">
    <property type="entry name" value="GALACTOFURANOSYLTRANSFERASE GLFT2"/>
    <property type="match status" value="1"/>
</dbReference>
<dbReference type="GO" id="GO:0016757">
    <property type="term" value="F:glycosyltransferase activity"/>
    <property type="evidence" value="ECO:0007669"/>
    <property type="project" value="UniProtKB-KW"/>
</dbReference>
<feature type="domain" description="Glycosyltransferase 2-like" evidence="4">
    <location>
        <begin position="259"/>
        <end position="447"/>
    </location>
</feature>
<evidence type="ECO:0000256" key="3">
    <source>
        <dbReference type="ARBA" id="ARBA00022679"/>
    </source>
</evidence>
<evidence type="ECO:0000259" key="4">
    <source>
        <dbReference type="Pfam" id="PF00535"/>
    </source>
</evidence>
<dbReference type="Proteomes" id="UP000192906">
    <property type="component" value="Unassembled WGS sequence"/>
</dbReference>
<name>A0A1X7EZX2_9BACT</name>
<dbReference type="InterPro" id="IPR001173">
    <property type="entry name" value="Glyco_trans_2-like"/>
</dbReference>
<evidence type="ECO:0000256" key="2">
    <source>
        <dbReference type="ARBA" id="ARBA00022676"/>
    </source>
</evidence>
<protein>
    <recommendedName>
        <fullName evidence="4">Glycosyltransferase 2-like domain-containing protein</fullName>
    </recommendedName>
</protein>
<evidence type="ECO:0000313" key="5">
    <source>
        <dbReference type="EMBL" id="SMF43015.1"/>
    </source>
</evidence>
<dbReference type="STRING" id="1519643.SAMN06295933_3519"/>
<dbReference type="PANTHER" id="PTHR43179">
    <property type="entry name" value="RHAMNOSYLTRANSFERASE WBBL"/>
    <property type="match status" value="1"/>
</dbReference>
<keyword evidence="6" id="KW-1185">Reference proteome</keyword>
<dbReference type="OrthoDB" id="5443808at2"/>
<organism evidence="5 6">
    <name type="scientific">Desulfovibrio gilichinskyi</name>
    <dbReference type="NCBI Taxonomy" id="1519643"/>
    <lineage>
        <taxon>Bacteria</taxon>
        <taxon>Pseudomonadati</taxon>
        <taxon>Thermodesulfobacteriota</taxon>
        <taxon>Desulfovibrionia</taxon>
        <taxon>Desulfovibrionales</taxon>
        <taxon>Desulfovibrionaceae</taxon>
        <taxon>Desulfovibrio</taxon>
    </lineage>
</organism>